<dbReference type="OrthoDB" id="3254408at2759"/>
<sequence>MASTWPGSVLEAFTSSPLSGAYNKLLSGLFPVESAFCVVPLNNHGRATFEVQYHGKPVMVVDVSPVEDLGIKSKRAEKDRRMRERLSDMADICPNASIVGLSAFGTKLSIYQRTCGPSASLVLPMTPDAIDQDRDYLVDIAPITRWSTELLSAAAEERIRTIVDDLARDAAAPVDNPAVPSSSVPETPSQRSVSSSAAPLTSPLILEAEDEELDAVMLSGSPTPTSSPAYIPPTPSVPTPAPKISPSVSPSSLHKLDGALRRPPIAPIPTSVLLEGNVAVGSFSGHKIAGGEACVS</sequence>
<dbReference type="AlphaFoldDB" id="A0A0D7BBB2"/>
<keyword evidence="3" id="KW-1185">Reference proteome</keyword>
<evidence type="ECO:0000256" key="1">
    <source>
        <dbReference type="SAM" id="MobiDB-lite"/>
    </source>
</evidence>
<protein>
    <submittedName>
        <fullName evidence="2">Uncharacterized protein</fullName>
    </submittedName>
</protein>
<accession>A0A0D7BBB2</accession>
<evidence type="ECO:0000313" key="3">
    <source>
        <dbReference type="Proteomes" id="UP000054007"/>
    </source>
</evidence>
<evidence type="ECO:0000313" key="2">
    <source>
        <dbReference type="EMBL" id="KIY67464.1"/>
    </source>
</evidence>
<gene>
    <name evidence="2" type="ORF">CYLTODRAFT_422496</name>
</gene>
<name>A0A0D7BBB2_9AGAR</name>
<dbReference type="STRING" id="1314674.A0A0D7BBB2"/>
<reference evidence="2 3" key="1">
    <citation type="journal article" date="2015" name="Fungal Genet. Biol.">
        <title>Evolution of novel wood decay mechanisms in Agaricales revealed by the genome sequences of Fistulina hepatica and Cylindrobasidium torrendii.</title>
        <authorList>
            <person name="Floudas D."/>
            <person name="Held B.W."/>
            <person name="Riley R."/>
            <person name="Nagy L.G."/>
            <person name="Koehler G."/>
            <person name="Ransdell A.S."/>
            <person name="Younus H."/>
            <person name="Chow J."/>
            <person name="Chiniquy J."/>
            <person name="Lipzen A."/>
            <person name="Tritt A."/>
            <person name="Sun H."/>
            <person name="Haridas S."/>
            <person name="LaButti K."/>
            <person name="Ohm R.A."/>
            <person name="Kues U."/>
            <person name="Blanchette R.A."/>
            <person name="Grigoriev I.V."/>
            <person name="Minto R.E."/>
            <person name="Hibbett D.S."/>
        </authorList>
    </citation>
    <scope>NUCLEOTIDE SEQUENCE [LARGE SCALE GENOMIC DNA]</scope>
    <source>
        <strain evidence="2 3">FP15055 ss-10</strain>
    </source>
</reference>
<dbReference type="Proteomes" id="UP000054007">
    <property type="component" value="Unassembled WGS sequence"/>
</dbReference>
<feature type="region of interest" description="Disordered" evidence="1">
    <location>
        <begin position="173"/>
        <end position="201"/>
    </location>
</feature>
<feature type="compositionally biased region" description="Polar residues" evidence="1">
    <location>
        <begin position="186"/>
        <end position="199"/>
    </location>
</feature>
<proteinExistence type="predicted"/>
<feature type="compositionally biased region" description="Low complexity" evidence="1">
    <location>
        <begin position="173"/>
        <end position="185"/>
    </location>
</feature>
<dbReference type="EMBL" id="KN880525">
    <property type="protein sequence ID" value="KIY67464.1"/>
    <property type="molecule type" value="Genomic_DNA"/>
</dbReference>
<organism evidence="2 3">
    <name type="scientific">Cylindrobasidium torrendii FP15055 ss-10</name>
    <dbReference type="NCBI Taxonomy" id="1314674"/>
    <lineage>
        <taxon>Eukaryota</taxon>
        <taxon>Fungi</taxon>
        <taxon>Dikarya</taxon>
        <taxon>Basidiomycota</taxon>
        <taxon>Agaricomycotina</taxon>
        <taxon>Agaricomycetes</taxon>
        <taxon>Agaricomycetidae</taxon>
        <taxon>Agaricales</taxon>
        <taxon>Marasmiineae</taxon>
        <taxon>Physalacriaceae</taxon>
        <taxon>Cylindrobasidium</taxon>
    </lineage>
</organism>